<feature type="domain" description="SGNH hydrolase-type esterase" evidence="1">
    <location>
        <begin position="6"/>
        <end position="195"/>
    </location>
</feature>
<dbReference type="Pfam" id="PF13472">
    <property type="entry name" value="Lipase_GDSL_2"/>
    <property type="match status" value="1"/>
</dbReference>
<dbReference type="EMBL" id="VHSH01000002">
    <property type="protein sequence ID" value="TQV82062.1"/>
    <property type="molecule type" value="Genomic_DNA"/>
</dbReference>
<protein>
    <recommendedName>
        <fullName evidence="1">SGNH hydrolase-type esterase domain-containing protein</fullName>
    </recommendedName>
</protein>
<keyword evidence="3" id="KW-1185">Reference proteome</keyword>
<comment type="caution">
    <text evidence="2">The sequence shown here is derived from an EMBL/GenBank/DDBJ whole genome shotgun (WGS) entry which is preliminary data.</text>
</comment>
<dbReference type="AlphaFoldDB" id="A0A545TXW2"/>
<proteinExistence type="predicted"/>
<accession>A0A545TXW2</accession>
<sequence>MKRVCFVGASTVEGQGDENSLGWPGRLAALERQTGRAFIPYNLGVRGQTLREIRARAKAECAARIQDPKSDLIVLGTGMNDLARIGTGAFRTPQRRTLADFTQLVEELAALAPLIVVGPFPVFEPKMPFHSAVSGMNFDFKNQDIEEAAENYAKICAARQMPYLNLFQPLSSDPDYMAGLQANDGLHSNGAGYQAIAGKLHVWHPWRTSAR</sequence>
<dbReference type="Gene3D" id="3.40.50.1110">
    <property type="entry name" value="SGNH hydrolase"/>
    <property type="match status" value="1"/>
</dbReference>
<dbReference type="InterPro" id="IPR051532">
    <property type="entry name" value="Ester_Hydrolysis_Enzymes"/>
</dbReference>
<reference evidence="2 3" key="1">
    <citation type="submission" date="2019-06" db="EMBL/GenBank/DDBJ databases">
        <title>Whole genome sequence for Rhodospirillaceae sp. R148.</title>
        <authorList>
            <person name="Wang G."/>
        </authorList>
    </citation>
    <scope>NUCLEOTIDE SEQUENCE [LARGE SCALE GENOMIC DNA]</scope>
    <source>
        <strain evidence="2 3">R148</strain>
    </source>
</reference>
<dbReference type="PANTHER" id="PTHR30383">
    <property type="entry name" value="THIOESTERASE 1/PROTEASE 1/LYSOPHOSPHOLIPASE L1"/>
    <property type="match status" value="1"/>
</dbReference>
<dbReference type="Proteomes" id="UP000315252">
    <property type="component" value="Unassembled WGS sequence"/>
</dbReference>
<evidence type="ECO:0000259" key="1">
    <source>
        <dbReference type="Pfam" id="PF13472"/>
    </source>
</evidence>
<gene>
    <name evidence="2" type="ORF">FKG95_07465</name>
</gene>
<dbReference type="GO" id="GO:0004622">
    <property type="term" value="F:phosphatidylcholine lysophospholipase activity"/>
    <property type="evidence" value="ECO:0007669"/>
    <property type="project" value="TreeGrafter"/>
</dbReference>
<dbReference type="OrthoDB" id="5196031at2"/>
<dbReference type="InterPro" id="IPR013830">
    <property type="entry name" value="SGNH_hydro"/>
</dbReference>
<dbReference type="SUPFAM" id="SSF52266">
    <property type="entry name" value="SGNH hydrolase"/>
    <property type="match status" value="1"/>
</dbReference>
<evidence type="ECO:0000313" key="2">
    <source>
        <dbReference type="EMBL" id="TQV82062.1"/>
    </source>
</evidence>
<name>A0A545TXW2_9PROT</name>
<dbReference type="PANTHER" id="PTHR30383:SF5">
    <property type="entry name" value="SGNH HYDROLASE-TYPE ESTERASE DOMAIN-CONTAINING PROTEIN"/>
    <property type="match status" value="1"/>
</dbReference>
<evidence type="ECO:0000313" key="3">
    <source>
        <dbReference type="Proteomes" id="UP000315252"/>
    </source>
</evidence>
<dbReference type="RefSeq" id="WP_142895693.1">
    <property type="nucleotide sequence ID" value="NZ_ML660053.1"/>
</dbReference>
<dbReference type="InterPro" id="IPR036514">
    <property type="entry name" value="SGNH_hydro_sf"/>
</dbReference>
<organism evidence="2 3">
    <name type="scientific">Denitrobaculum tricleocarpae</name>
    <dbReference type="NCBI Taxonomy" id="2591009"/>
    <lineage>
        <taxon>Bacteria</taxon>
        <taxon>Pseudomonadati</taxon>
        <taxon>Pseudomonadota</taxon>
        <taxon>Alphaproteobacteria</taxon>
        <taxon>Rhodospirillales</taxon>
        <taxon>Rhodospirillaceae</taxon>
        <taxon>Denitrobaculum</taxon>
    </lineage>
</organism>